<protein>
    <submittedName>
        <fullName evidence="1">Uncharacterized protein</fullName>
    </submittedName>
</protein>
<gene>
    <name evidence="1" type="ORF">METZ01_LOCUS207036</name>
</gene>
<dbReference type="EMBL" id="UINC01046322">
    <property type="protein sequence ID" value="SVB54182.1"/>
    <property type="molecule type" value="Genomic_DNA"/>
</dbReference>
<accession>A0A382EV58</accession>
<feature type="non-terminal residue" evidence="1">
    <location>
        <position position="42"/>
    </location>
</feature>
<sequence>MIKPNTTQHYLQSILMKHRAGYFVLIDPDQHTVSSCARLGEL</sequence>
<name>A0A382EV58_9ZZZZ</name>
<evidence type="ECO:0000313" key="1">
    <source>
        <dbReference type="EMBL" id="SVB54182.1"/>
    </source>
</evidence>
<dbReference type="AlphaFoldDB" id="A0A382EV58"/>
<organism evidence="1">
    <name type="scientific">marine metagenome</name>
    <dbReference type="NCBI Taxonomy" id="408172"/>
    <lineage>
        <taxon>unclassified sequences</taxon>
        <taxon>metagenomes</taxon>
        <taxon>ecological metagenomes</taxon>
    </lineage>
</organism>
<reference evidence="1" key="1">
    <citation type="submission" date="2018-05" db="EMBL/GenBank/DDBJ databases">
        <authorList>
            <person name="Lanie J.A."/>
            <person name="Ng W.-L."/>
            <person name="Kazmierczak K.M."/>
            <person name="Andrzejewski T.M."/>
            <person name="Davidsen T.M."/>
            <person name="Wayne K.J."/>
            <person name="Tettelin H."/>
            <person name="Glass J.I."/>
            <person name="Rusch D."/>
            <person name="Podicherti R."/>
            <person name="Tsui H.-C.T."/>
            <person name="Winkler M.E."/>
        </authorList>
    </citation>
    <scope>NUCLEOTIDE SEQUENCE</scope>
</reference>
<proteinExistence type="predicted"/>